<dbReference type="Pfam" id="PF01661">
    <property type="entry name" value="Macro"/>
    <property type="match status" value="1"/>
</dbReference>
<proteinExistence type="predicted"/>
<dbReference type="SUPFAM" id="SSF52949">
    <property type="entry name" value="Macro domain-like"/>
    <property type="match status" value="1"/>
</dbReference>
<dbReference type="PROSITE" id="PS51154">
    <property type="entry name" value="MACRO"/>
    <property type="match status" value="1"/>
</dbReference>
<dbReference type="InterPro" id="IPR002589">
    <property type="entry name" value="Macro_dom"/>
</dbReference>
<evidence type="ECO:0000313" key="3">
    <source>
        <dbReference type="Proteomes" id="UP001164746"/>
    </source>
</evidence>
<dbReference type="InterPro" id="IPR038765">
    <property type="entry name" value="Papain-like_cys_pep_sf"/>
</dbReference>
<accession>A0ABY7FLL9</accession>
<dbReference type="InterPro" id="IPR057044">
    <property type="entry name" value="PARP14_KH_1"/>
</dbReference>
<dbReference type="SMART" id="SM00506">
    <property type="entry name" value="A1pp"/>
    <property type="match status" value="1"/>
</dbReference>
<gene>
    <name evidence="2" type="ORF">MAR_015728</name>
</gene>
<dbReference type="CDD" id="cd02907">
    <property type="entry name" value="Macro_Af1521_BAL-like"/>
    <property type="match status" value="1"/>
</dbReference>
<dbReference type="Gene3D" id="3.40.220.10">
    <property type="entry name" value="Leucine Aminopeptidase, subunit E, domain 1"/>
    <property type="match status" value="1"/>
</dbReference>
<dbReference type="InterPro" id="IPR035979">
    <property type="entry name" value="RBD_domain_sf"/>
</dbReference>
<evidence type="ECO:0000259" key="1">
    <source>
        <dbReference type="PROSITE" id="PS51154"/>
    </source>
</evidence>
<feature type="domain" description="Macro" evidence="1">
    <location>
        <begin position="527"/>
        <end position="712"/>
    </location>
</feature>
<dbReference type="PANTHER" id="PTHR11106">
    <property type="entry name" value="GANGLIOSIDE INDUCED DIFFERENTIATION ASSOCIATED PROTEIN 2-RELATED"/>
    <property type="match status" value="1"/>
</dbReference>
<dbReference type="InterPro" id="IPR043472">
    <property type="entry name" value="Macro_dom-like"/>
</dbReference>
<dbReference type="EMBL" id="CP111023">
    <property type="protein sequence ID" value="WAR21754.1"/>
    <property type="molecule type" value="Genomic_DNA"/>
</dbReference>
<keyword evidence="3" id="KW-1185">Reference proteome</keyword>
<dbReference type="SUPFAM" id="SSF54928">
    <property type="entry name" value="RNA-binding domain, RBD"/>
    <property type="match status" value="1"/>
</dbReference>
<organism evidence="2 3">
    <name type="scientific">Mya arenaria</name>
    <name type="common">Soft-shell clam</name>
    <dbReference type="NCBI Taxonomy" id="6604"/>
    <lineage>
        <taxon>Eukaryota</taxon>
        <taxon>Metazoa</taxon>
        <taxon>Spiralia</taxon>
        <taxon>Lophotrochozoa</taxon>
        <taxon>Mollusca</taxon>
        <taxon>Bivalvia</taxon>
        <taxon>Autobranchia</taxon>
        <taxon>Heteroconchia</taxon>
        <taxon>Euheterodonta</taxon>
        <taxon>Imparidentia</taxon>
        <taxon>Neoheterodontei</taxon>
        <taxon>Myida</taxon>
        <taxon>Myoidea</taxon>
        <taxon>Myidae</taxon>
        <taxon>Mya</taxon>
    </lineage>
</organism>
<dbReference type="SUPFAM" id="SSF54001">
    <property type="entry name" value="Cysteine proteinases"/>
    <property type="match status" value="1"/>
</dbReference>
<protein>
    <submittedName>
        <fullName evidence="2">Y508-like protein</fullName>
    </submittedName>
</protein>
<dbReference type="PANTHER" id="PTHR11106:SF111">
    <property type="entry name" value="MACRO DOMAIN-CONTAINING PROTEIN"/>
    <property type="match status" value="1"/>
</dbReference>
<dbReference type="Gene3D" id="3.30.70.330">
    <property type="match status" value="1"/>
</dbReference>
<dbReference type="InterPro" id="IPR012677">
    <property type="entry name" value="Nucleotide-bd_a/b_plait_sf"/>
</dbReference>
<dbReference type="Pfam" id="PF23084">
    <property type="entry name" value="KH_PARP14_1"/>
    <property type="match status" value="1"/>
</dbReference>
<sequence length="845" mass="94890">MEGSYLDVSSVPMSNCIVVFNIPDNVTKDMVELYFENNKRSNGGPVSKVGMFKPLGFCLVYFDDFKTVGSVLSKEQTLSSIVVEVKRYLPCIARAEVDSVYRKLRFCDPIAMNVSPLKMRFIKSSQLATVSLDAQMSMCYAALAWSEETSSVEISCTLTTEVKNCIALACNWKEVAEQKFNDFMDKITEQDMPVIQELWEKVTPKLSDVSQENPKDAAVYLSKKYGKISIVGVKHVADQLINSIRDVIKLASDEFATEKQWTREHVTALQQIQTRMLLAEEFPTKMEEVFPGIKVEINLGKNEIIIKVWEKTEKKLLVMSASKQTLATAARVVFESVLSKTILLSEANISLLLSHTWKEKREELKNKYKEKLVFDTTDFGKLVIGTTDDITNEVESAIQSFLRAHSIFKDKIRVPHDVYQLFIRHHVQDFQRIASSLQSENVRIFLKDDAHEFEISGSKVGMGQAKTQVEALLRKVNKKQHTCIKPGLRKYLQTEKGSEIMQSVESAFPCVISMNEDDDDMGSDKICVIASCTGYENRRMFAAVGDMSELNVEVIVNPSNDKIGLSGGLGNVIKMKGGLALERPCKGYMKNNGQLSEGEVFVSPAGNLKAKHIIHVVGPTWNDGIHQEDEKLTEVVFEAMKQASIKNIKSLAMPAISCGVYGFPVKKATGIIVAAVKNFFREEQDSSLTEIYLCDMKYGTVDAFTEALQKEWGAQNVKKHACQTQQRKPASVEFASDDEQPCLRIQLTCTYRPISDCKRQHWVVASTVGCADGRVRVFDSMFKKMDKEYIYKLLNMVIYKDESLIVERSNFQKQKNKADCGVFAIAAAFSLAVGRNPSNLGYDTT</sequence>
<dbReference type="Proteomes" id="UP001164746">
    <property type="component" value="Chromosome 12"/>
</dbReference>
<evidence type="ECO:0000313" key="2">
    <source>
        <dbReference type="EMBL" id="WAR21754.1"/>
    </source>
</evidence>
<reference evidence="2" key="1">
    <citation type="submission" date="2022-11" db="EMBL/GenBank/DDBJ databases">
        <title>Centuries of genome instability and evolution in soft-shell clam transmissible cancer (bioRxiv).</title>
        <authorList>
            <person name="Hart S.F.M."/>
            <person name="Yonemitsu M.A."/>
            <person name="Giersch R.M."/>
            <person name="Beal B.F."/>
            <person name="Arriagada G."/>
            <person name="Davis B.W."/>
            <person name="Ostrander E.A."/>
            <person name="Goff S.P."/>
            <person name="Metzger M.J."/>
        </authorList>
    </citation>
    <scope>NUCLEOTIDE SEQUENCE</scope>
    <source>
        <strain evidence="2">MELC-2E11</strain>
        <tissue evidence="2">Siphon/mantle</tissue>
    </source>
</reference>
<name>A0ABY7FLL9_MYAAR</name>
<dbReference type="Pfam" id="PF23085">
    <property type="entry name" value="RRM_PARP14_3"/>
    <property type="match status" value="1"/>
</dbReference>
<dbReference type="Gene3D" id="3.40.395.10">
    <property type="entry name" value="Adenoviral Proteinase, Chain A"/>
    <property type="match status" value="1"/>
</dbReference>